<feature type="transmembrane region" description="Helical" evidence="5">
    <location>
        <begin position="158"/>
        <end position="180"/>
    </location>
</feature>
<evidence type="ECO:0000256" key="1">
    <source>
        <dbReference type="ARBA" id="ARBA00004196"/>
    </source>
</evidence>
<organism evidence="8 9">
    <name type="scientific">Candidatus Corynebacterium faecigallinarum</name>
    <dbReference type="NCBI Taxonomy" id="2838528"/>
    <lineage>
        <taxon>Bacteria</taxon>
        <taxon>Bacillati</taxon>
        <taxon>Actinomycetota</taxon>
        <taxon>Actinomycetes</taxon>
        <taxon>Mycobacteriales</taxon>
        <taxon>Corynebacteriaceae</taxon>
        <taxon>Corynebacterium</taxon>
    </lineage>
</organism>
<evidence type="ECO:0000256" key="2">
    <source>
        <dbReference type="ARBA" id="ARBA00022723"/>
    </source>
</evidence>
<dbReference type="InterPro" id="IPR032694">
    <property type="entry name" value="CopC/D"/>
</dbReference>
<comment type="caution">
    <text evidence="8">The sequence shown here is derived from an EMBL/GenBank/DDBJ whole genome shotgun (WGS) entry which is preliminary data.</text>
</comment>
<dbReference type="InterPro" id="IPR014756">
    <property type="entry name" value="Ig_E-set"/>
</dbReference>
<feature type="domain" description="CopC" evidence="7">
    <location>
        <begin position="34"/>
        <end position="128"/>
    </location>
</feature>
<feature type="signal peptide" evidence="6">
    <location>
        <begin position="1"/>
        <end position="33"/>
    </location>
</feature>
<protein>
    <submittedName>
        <fullName evidence="8">Copper resistance protein CopC</fullName>
    </submittedName>
</protein>
<keyword evidence="3 6" id="KW-0732">Signal</keyword>
<evidence type="ECO:0000259" key="7">
    <source>
        <dbReference type="Pfam" id="PF04234"/>
    </source>
</evidence>
<dbReference type="AlphaFoldDB" id="A0A9D2QF59"/>
<dbReference type="InterPro" id="IPR007348">
    <property type="entry name" value="CopC_dom"/>
</dbReference>
<dbReference type="GO" id="GO:0046688">
    <property type="term" value="P:response to copper ion"/>
    <property type="evidence" value="ECO:0007669"/>
    <property type="project" value="InterPro"/>
</dbReference>
<evidence type="ECO:0000313" key="8">
    <source>
        <dbReference type="EMBL" id="HJC84392.1"/>
    </source>
</evidence>
<reference evidence="8" key="2">
    <citation type="submission" date="2021-04" db="EMBL/GenBank/DDBJ databases">
        <authorList>
            <person name="Gilroy R."/>
        </authorList>
    </citation>
    <scope>NUCLEOTIDE SEQUENCE</scope>
    <source>
        <strain evidence="8">ChiHjej13B12-4958</strain>
    </source>
</reference>
<keyword evidence="4" id="KW-0186">Copper</keyword>
<evidence type="ECO:0000256" key="6">
    <source>
        <dbReference type="SAM" id="SignalP"/>
    </source>
</evidence>
<dbReference type="Pfam" id="PF04234">
    <property type="entry name" value="CopC"/>
    <property type="match status" value="1"/>
</dbReference>
<feature type="chain" id="PRO_5039336287" evidence="6">
    <location>
        <begin position="34"/>
        <end position="191"/>
    </location>
</feature>
<dbReference type="Gene3D" id="2.60.40.1220">
    <property type="match status" value="1"/>
</dbReference>
<dbReference type="Proteomes" id="UP000823858">
    <property type="component" value="Unassembled WGS sequence"/>
</dbReference>
<dbReference type="InterPro" id="IPR014755">
    <property type="entry name" value="Cu-Rt/internalin_Ig-like"/>
</dbReference>
<dbReference type="GO" id="GO:0005507">
    <property type="term" value="F:copper ion binding"/>
    <property type="evidence" value="ECO:0007669"/>
    <property type="project" value="InterPro"/>
</dbReference>
<dbReference type="SUPFAM" id="SSF81296">
    <property type="entry name" value="E set domains"/>
    <property type="match status" value="1"/>
</dbReference>
<keyword evidence="2" id="KW-0479">Metal-binding</keyword>
<dbReference type="EMBL" id="DWVP01000004">
    <property type="protein sequence ID" value="HJC84392.1"/>
    <property type="molecule type" value="Genomic_DNA"/>
</dbReference>
<dbReference type="GO" id="GO:0042597">
    <property type="term" value="C:periplasmic space"/>
    <property type="evidence" value="ECO:0007669"/>
    <property type="project" value="InterPro"/>
</dbReference>
<evidence type="ECO:0000256" key="4">
    <source>
        <dbReference type="ARBA" id="ARBA00023008"/>
    </source>
</evidence>
<dbReference type="PANTHER" id="PTHR34820">
    <property type="entry name" value="INNER MEMBRANE PROTEIN YEBZ"/>
    <property type="match status" value="1"/>
</dbReference>
<dbReference type="GO" id="GO:0006825">
    <property type="term" value="P:copper ion transport"/>
    <property type="evidence" value="ECO:0007669"/>
    <property type="project" value="InterPro"/>
</dbReference>
<reference evidence="8" key="1">
    <citation type="journal article" date="2021" name="PeerJ">
        <title>Extensive microbial diversity within the chicken gut microbiome revealed by metagenomics and culture.</title>
        <authorList>
            <person name="Gilroy R."/>
            <person name="Ravi A."/>
            <person name="Getino M."/>
            <person name="Pursley I."/>
            <person name="Horton D.L."/>
            <person name="Alikhan N.F."/>
            <person name="Baker D."/>
            <person name="Gharbi K."/>
            <person name="Hall N."/>
            <person name="Watson M."/>
            <person name="Adriaenssens E.M."/>
            <person name="Foster-Nyarko E."/>
            <person name="Jarju S."/>
            <person name="Secka A."/>
            <person name="Antonio M."/>
            <person name="Oren A."/>
            <person name="Chaudhuri R.R."/>
            <person name="La Ragione R."/>
            <person name="Hildebrand F."/>
            <person name="Pallen M.J."/>
        </authorList>
    </citation>
    <scope>NUCLEOTIDE SEQUENCE</scope>
    <source>
        <strain evidence="8">ChiHjej13B12-4958</strain>
    </source>
</reference>
<evidence type="ECO:0000313" key="9">
    <source>
        <dbReference type="Proteomes" id="UP000823858"/>
    </source>
</evidence>
<sequence length="191" mass="19644">MSRSSTTVRRCIPFVAPIAAAGLVIATTPAAFAHDQVAGGSPEPESTVSSVPESIVVENSAEPRENYNSIALSLCGDQVVSGEPSIDGSSLTLDVPSDEDLADGEYTVGYQVTSSDGHPIRGSYTFTLDTGSGEVVDCASGEEESASGDADEDGLPSWTGTALGITGVIVVAGALIMAIARFRNMNRDEDN</sequence>
<dbReference type="PANTHER" id="PTHR34820:SF4">
    <property type="entry name" value="INNER MEMBRANE PROTEIN YEBZ"/>
    <property type="match status" value="1"/>
</dbReference>
<proteinExistence type="predicted"/>
<keyword evidence="5" id="KW-0472">Membrane</keyword>
<dbReference type="GO" id="GO:0030313">
    <property type="term" value="C:cell envelope"/>
    <property type="evidence" value="ECO:0007669"/>
    <property type="project" value="UniProtKB-SubCell"/>
</dbReference>
<evidence type="ECO:0000256" key="5">
    <source>
        <dbReference type="SAM" id="Phobius"/>
    </source>
</evidence>
<accession>A0A9D2QF59</accession>
<evidence type="ECO:0000256" key="3">
    <source>
        <dbReference type="ARBA" id="ARBA00022729"/>
    </source>
</evidence>
<dbReference type="GO" id="GO:0005886">
    <property type="term" value="C:plasma membrane"/>
    <property type="evidence" value="ECO:0007669"/>
    <property type="project" value="TreeGrafter"/>
</dbReference>
<name>A0A9D2QF59_9CORY</name>
<comment type="subcellular location">
    <subcellularLocation>
        <location evidence="1">Cell envelope</location>
    </subcellularLocation>
</comment>
<keyword evidence="5" id="KW-0812">Transmembrane</keyword>
<gene>
    <name evidence="8" type="ORF">H9751_02380</name>
</gene>
<keyword evidence="5" id="KW-1133">Transmembrane helix</keyword>